<evidence type="ECO:0000313" key="2">
    <source>
        <dbReference type="Proteomes" id="UP000035491"/>
    </source>
</evidence>
<proteinExistence type="predicted"/>
<reference evidence="1 2" key="1">
    <citation type="submission" date="2015-02" db="EMBL/GenBank/DDBJ databases">
        <title>Genome Sequencing of Rickettsiales.</title>
        <authorList>
            <person name="Daugherty S.C."/>
            <person name="Su Q."/>
            <person name="Abolude K."/>
            <person name="Beier-Sexton M."/>
            <person name="Carlyon J.A."/>
            <person name="Carter R."/>
            <person name="Day N.P."/>
            <person name="Dumler S.J."/>
            <person name="Dyachenko V."/>
            <person name="Godinez A."/>
            <person name="Kurtti T.J."/>
            <person name="Lichay M."/>
            <person name="Mullins K.E."/>
            <person name="Ott S."/>
            <person name="Pappas-Brown V."/>
            <person name="Paris D.H."/>
            <person name="Patel P."/>
            <person name="Richards A.L."/>
            <person name="Sadzewicz L."/>
            <person name="Sears K."/>
            <person name="Seidman D."/>
            <person name="Sengamalay N."/>
            <person name="Stenos J."/>
            <person name="Tallon L.J."/>
            <person name="Vincent G."/>
            <person name="Fraser C.M."/>
            <person name="Munderloh U."/>
            <person name="Dunning-Hotopp J.C."/>
        </authorList>
    </citation>
    <scope>NUCLEOTIDE SEQUENCE [LARGE SCALE GENOMIC DNA]</scope>
    <source>
        <strain evidence="1 2">Tate's Hell</strain>
    </source>
</reference>
<dbReference type="Proteomes" id="UP000035491">
    <property type="component" value="Unassembled WGS sequence"/>
</dbReference>
<dbReference type="RefSeq" id="WP_014410918.1">
    <property type="nucleotide sequence ID" value="NZ_LAOO01000001.1"/>
</dbReference>
<keyword evidence="2" id="KW-1185">Reference proteome</keyword>
<gene>
    <name evidence="1" type="ORF">RPATATE_0602</name>
</gene>
<sequence length="48" mass="5722">MNVEITEFLAKELITEQSPKWFHLPIKPVEFSGYDNRTFHLGDEMLIR</sequence>
<dbReference type="EMBL" id="LAOO01000001">
    <property type="protein sequence ID" value="KJW01029.1"/>
    <property type="molecule type" value="Genomic_DNA"/>
</dbReference>
<organism evidence="1 2">
    <name type="scientific">Rickettsia parkeri str. Tate's Hell</name>
    <dbReference type="NCBI Taxonomy" id="1359189"/>
    <lineage>
        <taxon>Bacteria</taxon>
        <taxon>Pseudomonadati</taxon>
        <taxon>Pseudomonadota</taxon>
        <taxon>Alphaproteobacteria</taxon>
        <taxon>Rickettsiales</taxon>
        <taxon>Rickettsiaceae</taxon>
        <taxon>Rickettsieae</taxon>
        <taxon>Rickettsia</taxon>
        <taxon>spotted fever group</taxon>
    </lineage>
</organism>
<dbReference type="Gene3D" id="3.30.200.20">
    <property type="entry name" value="Phosphorylase Kinase, domain 1"/>
    <property type="match status" value="1"/>
</dbReference>
<name>A0ABR5DQR5_RICPA</name>
<comment type="caution">
    <text evidence="1">The sequence shown here is derived from an EMBL/GenBank/DDBJ whole genome shotgun (WGS) entry which is preliminary data.</text>
</comment>
<accession>A0ABR5DQR5</accession>
<protein>
    <submittedName>
        <fullName evidence="1">Acetyltransferase</fullName>
    </submittedName>
</protein>
<evidence type="ECO:0000313" key="1">
    <source>
        <dbReference type="EMBL" id="KJW01029.1"/>
    </source>
</evidence>
<dbReference type="GeneID" id="95362512"/>